<evidence type="ECO:0000256" key="8">
    <source>
        <dbReference type="ARBA" id="ARBA00022490"/>
    </source>
</evidence>
<evidence type="ECO:0000259" key="23">
    <source>
        <dbReference type="PROSITE" id="PS51259"/>
    </source>
</evidence>
<keyword evidence="7" id="KW-0268">Exocytosis</keyword>
<dbReference type="GO" id="GO:0055038">
    <property type="term" value="C:recycling endosome membrane"/>
    <property type="evidence" value="ECO:0007669"/>
    <property type="project" value="TreeGrafter"/>
</dbReference>
<evidence type="ECO:0000313" key="25">
    <source>
        <dbReference type="Proteomes" id="UP000606274"/>
    </source>
</evidence>
<dbReference type="InterPro" id="IPR023313">
    <property type="entry name" value="UBQ-conjugating_AS"/>
</dbReference>
<dbReference type="InterPro" id="IPR000608">
    <property type="entry name" value="UBC"/>
</dbReference>
<accession>A0A8T0AJU5</accession>
<evidence type="ECO:0000256" key="13">
    <source>
        <dbReference type="ARBA" id="ARBA00022829"/>
    </source>
</evidence>
<dbReference type="GO" id="GO:0032588">
    <property type="term" value="C:trans-Golgi network membrane"/>
    <property type="evidence" value="ECO:0007669"/>
    <property type="project" value="TreeGrafter"/>
</dbReference>
<evidence type="ECO:0000256" key="11">
    <source>
        <dbReference type="ARBA" id="ARBA00022753"/>
    </source>
</evidence>
<dbReference type="InterPro" id="IPR000008">
    <property type="entry name" value="C2_dom"/>
</dbReference>
<keyword evidence="14" id="KW-0067">ATP-binding</keyword>
<dbReference type="CDD" id="cd04009">
    <property type="entry name" value="C2B_Munc13-like"/>
    <property type="match status" value="1"/>
</dbReference>
<evidence type="ECO:0000256" key="6">
    <source>
        <dbReference type="ARBA" id="ARBA00005823"/>
    </source>
</evidence>
<evidence type="ECO:0000256" key="12">
    <source>
        <dbReference type="ARBA" id="ARBA00022786"/>
    </source>
</evidence>
<evidence type="ECO:0000259" key="20">
    <source>
        <dbReference type="PROSITE" id="PS50004"/>
    </source>
</evidence>
<evidence type="ECO:0000256" key="4">
    <source>
        <dbReference type="ARBA" id="ARBA00004603"/>
    </source>
</evidence>
<dbReference type="Gene3D" id="1.20.58.1100">
    <property type="match status" value="1"/>
</dbReference>
<dbReference type="GO" id="GO:0098793">
    <property type="term" value="C:presynapse"/>
    <property type="evidence" value="ECO:0007669"/>
    <property type="project" value="GOC"/>
</dbReference>
<proteinExistence type="inferred from homology"/>
<keyword evidence="15" id="KW-0539">Nucleus</keyword>
<dbReference type="Pfam" id="PF00168">
    <property type="entry name" value="C2"/>
    <property type="match status" value="3"/>
</dbReference>
<sequence>MSGIALSRLAQERKAWRKDHPFGFVAVPTKNPDGTMNLMNWECAIPGKKGTPWEGGLFKLRMLFKDDYPSSPPKCKFEPPLFHPNVYPSGTVCLSILEEDKDWRPAITIKQILLGIQELLNEPNIQDPAQAEAYTIYCQNRVEYEKRTGSQQAYFSSVRCRCNDTPLTLRGQAYKFSARRAHRHRTSVHEPRTGGERAMSTLLDLKSSVLRQVQRSQSLRSRREPPPATASPPTLPRKSDRVPFGVAKGNGEFFERMNKIVQKQDSLLASIQDEEEIIAGPPPPECTDQLLVPEKTTRNELDLLYEEVVYTVVNRVGVPSPEYVNNEEDLFNYLQKVFDMSQEEHEIILQRVRESKRPGFSLRVSVMKGKNLMAKDANGYSDPYCMLGILVGQSPRETEEKKERKFSFRKRKEKLEKRSSIKEVLAARDIQVTEVKPETLNPVWNEHFVFDIDDVQNDLLHLDIWDHDDDVSVAEACRKLNEISGFRGMGRYFKQIAKSVRANGASASVSEENADDFLGCLNIPLSEIPVIGYDKWFKLEPRSSASKVQGECHLILRLFTNQRNTALSKVVSNVIIHQKMLSQILEYEHKQVQKEPYNWNGQVCPAAWTVLSHHAVQADLTPLQQAVIRWHCYSSHHLSQRMCYALLLRLLRAVEAEWEAGDVNKELESLLAESFKLYCDYGLSLIKSMRHVFPCTNPAAITRCEIMLRTVGQIQLQQAFKAVCSNRNELHLEIATVIKKGTVEWYEATISHFKPDEGTVEEQLKRLVLVVDAVCVDVQRGQNVYNKLFHNSVKVDFFSISYRQLEKLVADDISVAMERVCGTLEQENYRLSQTMGETLFELFISLKTLKRFREFLPLKDTKMLALTGFHNWFKSSIHKWLQIVHEKSIDRIRKAVELDQFEPVQQHAKHSASAVDVTTCFSQVQEFWTQLAWPDSAGAFIFITRLTDNLCSEAVCYSELLKRKIERNQLGQDQRTFIMQLSVALNNTEHVRAYLSSLPRELDWRAVEQAMEESCGAEGKEQVNKALNGQLYNADLDLQREAKRLITHLTDKMLPELRRYIQHISLSPDTINNDDAVSPLMKYLDSTLVILSDSLVKENLSRVLWSLWELLLRMILDSVAENRGVQVEFYTRFQYTIETLVRFFHANGDGLLLEDLKSGDYKVLEEELRLNKCTSFELIEQYFLEKISQQRILKHSRFGRISVKCYYDAPEQRLTVEILHAADLIALDANGLSDPFVIVELCPHHLFPNSRSQRTQVKLKTLHPVFDELFYFHVSPEQYRHRCACLTFTVMDYDWLSTNDFAGEAVAPLSDFCWPGRPNATAAGKTLQPFILHLSRQKPSEKPIMKMLEARTGDKEAQEFVRRLKEIEKSMEEE</sequence>
<feature type="domain" description="C2" evidence="20">
    <location>
        <begin position="341"/>
        <end position="500"/>
    </location>
</feature>
<dbReference type="GO" id="GO:0060216">
    <property type="term" value="P:definitive hemopoiesis"/>
    <property type="evidence" value="ECO:0007669"/>
    <property type="project" value="UniProtKB-ARBA"/>
</dbReference>
<dbReference type="SUPFAM" id="SSF54495">
    <property type="entry name" value="UBC-like"/>
    <property type="match status" value="1"/>
</dbReference>
<dbReference type="SMART" id="SM00212">
    <property type="entry name" value="UBCc"/>
    <property type="match status" value="1"/>
</dbReference>
<feature type="region of interest" description="Disordered" evidence="19">
    <location>
        <begin position="178"/>
        <end position="197"/>
    </location>
</feature>
<evidence type="ECO:0000256" key="19">
    <source>
        <dbReference type="SAM" id="MobiDB-lite"/>
    </source>
</evidence>
<dbReference type="Gene3D" id="2.60.40.150">
    <property type="entry name" value="C2 domain"/>
    <property type="match status" value="2"/>
</dbReference>
<evidence type="ECO:0000256" key="5">
    <source>
        <dbReference type="ARBA" id="ARBA00004718"/>
    </source>
</evidence>
<dbReference type="GO" id="GO:1905413">
    <property type="term" value="P:regulation of dense core granule exocytosis"/>
    <property type="evidence" value="ECO:0007669"/>
    <property type="project" value="TreeGrafter"/>
</dbReference>
<comment type="function">
    <text evidence="16">Accepts the ubiquitin-like proteins sumo1, sumo2 and sumo3 from the uble1a-uble1b E1 complex and catalyzes their covalent attachment to other proteins with the help of an E3 ligase such as ranbp2 or cbx4. Essential for nuclear architecture and chromosome segregation. Mediates nuclear localization of vsx1. Required for progression through mitosis during organogenesis.</text>
</comment>
<dbReference type="InterPro" id="IPR016135">
    <property type="entry name" value="UBQ-conjugating_enzyme/RWD"/>
</dbReference>
<evidence type="ECO:0000256" key="17">
    <source>
        <dbReference type="ARBA" id="ARBA00061813"/>
    </source>
</evidence>
<feature type="domain" description="MHD1" evidence="22">
    <location>
        <begin position="840"/>
        <end position="961"/>
    </location>
</feature>
<feature type="compositionally biased region" description="Pro residues" evidence="19">
    <location>
        <begin position="226"/>
        <end position="235"/>
    </location>
</feature>
<dbReference type="CDD" id="cd23798">
    <property type="entry name" value="UBCc_UBE2I"/>
    <property type="match status" value="1"/>
</dbReference>
<dbReference type="PROSITE" id="PS50127">
    <property type="entry name" value="UBC_2"/>
    <property type="match status" value="1"/>
</dbReference>
<dbReference type="EMBL" id="JABFDY010000022">
    <property type="protein sequence ID" value="KAF7691047.1"/>
    <property type="molecule type" value="Genomic_DNA"/>
</dbReference>
<evidence type="ECO:0000313" key="24">
    <source>
        <dbReference type="EMBL" id="KAF7691047.1"/>
    </source>
</evidence>
<keyword evidence="25" id="KW-1185">Reference proteome</keyword>
<evidence type="ECO:0000256" key="14">
    <source>
        <dbReference type="ARBA" id="ARBA00022840"/>
    </source>
</evidence>
<keyword evidence="8" id="KW-0963">Cytoplasm</keyword>
<keyword evidence="11" id="KW-0967">Endosome</keyword>
<comment type="caution">
    <text evidence="24">The sequence shown here is derived from an EMBL/GenBank/DDBJ whole genome shotgun (WGS) entry which is preliminary data.</text>
</comment>
<dbReference type="SUPFAM" id="SSF49562">
    <property type="entry name" value="C2 domain (Calcium/lipid-binding domain, CaLB)"/>
    <property type="match status" value="2"/>
</dbReference>
<dbReference type="InterPro" id="IPR014770">
    <property type="entry name" value="Munc13_1"/>
</dbReference>
<comment type="subcellular location">
    <subcellularLocation>
        <location evidence="3">Cytoplasm</location>
    </subcellularLocation>
    <subcellularLocation>
        <location evidence="4">Late endosome</location>
    </subcellularLocation>
    <subcellularLocation>
        <location evidence="1">Nucleus</location>
    </subcellularLocation>
    <subcellularLocation>
        <location evidence="2">Recycling endosome</location>
    </subcellularLocation>
</comment>
<evidence type="ECO:0000256" key="18">
    <source>
        <dbReference type="PROSITE-ProRule" id="PRU10133"/>
    </source>
</evidence>
<dbReference type="InterPro" id="IPR014772">
    <property type="entry name" value="Munc13_dom-2"/>
</dbReference>
<dbReference type="PROSITE" id="PS51258">
    <property type="entry name" value="MHD1"/>
    <property type="match status" value="1"/>
</dbReference>
<dbReference type="PROSITE" id="PS00183">
    <property type="entry name" value="UBC_1"/>
    <property type="match status" value="1"/>
</dbReference>
<evidence type="ECO:0000256" key="9">
    <source>
        <dbReference type="ARBA" id="ARBA00022679"/>
    </source>
</evidence>
<feature type="domain" description="UBC core" evidence="21">
    <location>
        <begin position="4"/>
        <end position="157"/>
    </location>
</feature>
<evidence type="ECO:0000259" key="22">
    <source>
        <dbReference type="PROSITE" id="PS51258"/>
    </source>
</evidence>
<dbReference type="PROSITE" id="PS50004">
    <property type="entry name" value="C2"/>
    <property type="match status" value="2"/>
</dbReference>
<dbReference type="GO" id="GO:0001956">
    <property type="term" value="P:positive regulation of neurotransmitter secretion"/>
    <property type="evidence" value="ECO:0007669"/>
    <property type="project" value="TreeGrafter"/>
</dbReference>
<dbReference type="GO" id="GO:0005524">
    <property type="term" value="F:ATP binding"/>
    <property type="evidence" value="ECO:0007669"/>
    <property type="project" value="UniProtKB-KW"/>
</dbReference>
<evidence type="ECO:0000256" key="15">
    <source>
        <dbReference type="ARBA" id="ARBA00023242"/>
    </source>
</evidence>
<dbReference type="FunFam" id="3.10.110.10:FF:000013">
    <property type="entry name" value="SUMO-conjugating enzyme UBC9"/>
    <property type="match status" value="1"/>
</dbReference>
<comment type="pathway">
    <text evidence="5">Protein modification; protein sumoylation.</text>
</comment>
<dbReference type="GO" id="GO:0036306">
    <property type="term" value="P:embryonic heart tube elongation"/>
    <property type="evidence" value="ECO:0007669"/>
    <property type="project" value="UniProtKB-ARBA"/>
</dbReference>
<dbReference type="CDD" id="cd08676">
    <property type="entry name" value="C2A_Munc13-like"/>
    <property type="match status" value="1"/>
</dbReference>
<evidence type="ECO:0000256" key="7">
    <source>
        <dbReference type="ARBA" id="ARBA00022483"/>
    </source>
</evidence>
<evidence type="ECO:0000256" key="1">
    <source>
        <dbReference type="ARBA" id="ARBA00004123"/>
    </source>
</evidence>
<dbReference type="Gene3D" id="3.10.110.10">
    <property type="entry name" value="Ubiquitin Conjugating Enzyme"/>
    <property type="match status" value="1"/>
</dbReference>
<evidence type="ECO:0000259" key="21">
    <source>
        <dbReference type="PROSITE" id="PS50127"/>
    </source>
</evidence>
<comment type="subunit">
    <text evidence="17">Forms a tight complex with rangap1 and ranbp2. Interacts with vsx1.</text>
</comment>
<gene>
    <name evidence="24" type="ORF">HF521_011344</name>
</gene>
<evidence type="ECO:0008006" key="26">
    <source>
        <dbReference type="Google" id="ProtNLM"/>
    </source>
</evidence>
<keyword evidence="12" id="KW-0833">Ubl conjugation pathway</keyword>
<dbReference type="InterPro" id="IPR052095">
    <property type="entry name" value="UNC-13_domain"/>
</dbReference>
<feature type="domain" description="MHD2" evidence="23">
    <location>
        <begin position="1074"/>
        <end position="1182"/>
    </location>
</feature>
<evidence type="ECO:0000256" key="3">
    <source>
        <dbReference type="ARBA" id="ARBA00004496"/>
    </source>
</evidence>
<dbReference type="Gene3D" id="1.10.357.50">
    <property type="match status" value="1"/>
</dbReference>
<dbReference type="GO" id="GO:0016740">
    <property type="term" value="F:transferase activity"/>
    <property type="evidence" value="ECO:0007669"/>
    <property type="project" value="UniProtKB-KW"/>
</dbReference>
<protein>
    <recommendedName>
        <fullName evidence="26">BAI1-associated protein 3</fullName>
    </recommendedName>
</protein>
<evidence type="ECO:0000256" key="10">
    <source>
        <dbReference type="ARBA" id="ARBA00022741"/>
    </source>
</evidence>
<feature type="region of interest" description="Disordered" evidence="19">
    <location>
        <begin position="214"/>
        <end position="243"/>
    </location>
</feature>
<evidence type="ECO:0000256" key="2">
    <source>
        <dbReference type="ARBA" id="ARBA00004172"/>
    </source>
</evidence>
<dbReference type="PANTHER" id="PTHR45999">
    <property type="entry name" value="UNC-13-4A, ISOFORM B"/>
    <property type="match status" value="1"/>
</dbReference>
<dbReference type="GO" id="GO:0006887">
    <property type="term" value="P:exocytosis"/>
    <property type="evidence" value="ECO:0007669"/>
    <property type="project" value="UniProtKB-KW"/>
</dbReference>
<dbReference type="GO" id="GO:0000149">
    <property type="term" value="F:SNARE binding"/>
    <property type="evidence" value="ECO:0007669"/>
    <property type="project" value="TreeGrafter"/>
</dbReference>
<dbReference type="GO" id="GO:0005634">
    <property type="term" value="C:nucleus"/>
    <property type="evidence" value="ECO:0007669"/>
    <property type="project" value="UniProtKB-SubCell"/>
</dbReference>
<dbReference type="GO" id="GO:0007059">
    <property type="term" value="P:chromosome segregation"/>
    <property type="evidence" value="ECO:0007669"/>
    <property type="project" value="UniProtKB-KW"/>
</dbReference>
<dbReference type="PANTHER" id="PTHR45999:SF1">
    <property type="entry name" value="BAI1-ASSOCIATED PROTEIN 3"/>
    <property type="match status" value="1"/>
</dbReference>
<dbReference type="Proteomes" id="UP000606274">
    <property type="component" value="Unassembled WGS sequence"/>
</dbReference>
<dbReference type="GO" id="GO:0001947">
    <property type="term" value="P:heart looping"/>
    <property type="evidence" value="ECO:0007669"/>
    <property type="project" value="UniProtKB-ARBA"/>
</dbReference>
<dbReference type="GO" id="GO:0005886">
    <property type="term" value="C:plasma membrane"/>
    <property type="evidence" value="ECO:0007669"/>
    <property type="project" value="TreeGrafter"/>
</dbReference>
<dbReference type="InterPro" id="IPR010439">
    <property type="entry name" value="MUN_dom"/>
</dbReference>
<keyword evidence="13" id="KW-0159">Chromosome partition</keyword>
<comment type="similarity">
    <text evidence="6">Belongs to the unc-13 family.</text>
</comment>
<dbReference type="InterPro" id="IPR035892">
    <property type="entry name" value="C2_domain_sf"/>
</dbReference>
<name>A0A8T0AJU5_SILME</name>
<dbReference type="SMART" id="SM00239">
    <property type="entry name" value="C2"/>
    <property type="match status" value="2"/>
</dbReference>
<dbReference type="Pfam" id="PF00179">
    <property type="entry name" value="UQ_con"/>
    <property type="match status" value="1"/>
</dbReference>
<feature type="active site" description="Glycyl thioester intermediate" evidence="18">
    <location>
        <position position="93"/>
    </location>
</feature>
<dbReference type="GO" id="GO:0031902">
    <property type="term" value="C:late endosome membrane"/>
    <property type="evidence" value="ECO:0007669"/>
    <property type="project" value="TreeGrafter"/>
</dbReference>
<keyword evidence="9" id="KW-0808">Transferase</keyword>
<organism evidence="24 25">
    <name type="scientific">Silurus meridionalis</name>
    <name type="common">Southern catfish</name>
    <name type="synonym">Silurus soldatovi meridionalis</name>
    <dbReference type="NCBI Taxonomy" id="175797"/>
    <lineage>
        <taxon>Eukaryota</taxon>
        <taxon>Metazoa</taxon>
        <taxon>Chordata</taxon>
        <taxon>Craniata</taxon>
        <taxon>Vertebrata</taxon>
        <taxon>Euteleostomi</taxon>
        <taxon>Actinopterygii</taxon>
        <taxon>Neopterygii</taxon>
        <taxon>Teleostei</taxon>
        <taxon>Ostariophysi</taxon>
        <taxon>Siluriformes</taxon>
        <taxon>Siluridae</taxon>
        <taxon>Silurus</taxon>
    </lineage>
</organism>
<keyword evidence="10" id="KW-0547">Nucleotide-binding</keyword>
<feature type="domain" description="C2" evidence="20">
    <location>
        <begin position="1197"/>
        <end position="1322"/>
    </location>
</feature>
<reference evidence="24" key="1">
    <citation type="submission" date="2020-08" db="EMBL/GenBank/DDBJ databases">
        <title>Chromosome-level assembly of Southern catfish (Silurus meridionalis) provides insights into visual adaptation to the nocturnal and benthic lifestyles.</title>
        <authorList>
            <person name="Zhang Y."/>
            <person name="Wang D."/>
            <person name="Peng Z."/>
        </authorList>
    </citation>
    <scope>NUCLEOTIDE SEQUENCE</scope>
    <source>
        <strain evidence="24">SWU-2019-XX</strain>
        <tissue evidence="24">Muscle</tissue>
    </source>
</reference>
<dbReference type="GO" id="GO:0099503">
    <property type="term" value="C:secretory vesicle"/>
    <property type="evidence" value="ECO:0007669"/>
    <property type="project" value="TreeGrafter"/>
</dbReference>
<dbReference type="PROSITE" id="PS51259">
    <property type="entry name" value="MHD2"/>
    <property type="match status" value="1"/>
</dbReference>
<dbReference type="Pfam" id="PF06292">
    <property type="entry name" value="MUN"/>
    <property type="match status" value="1"/>
</dbReference>
<evidence type="ECO:0000256" key="16">
    <source>
        <dbReference type="ARBA" id="ARBA00054359"/>
    </source>
</evidence>